<dbReference type="EMBL" id="CP159342">
    <property type="protein sequence ID" value="XCH73244.1"/>
    <property type="molecule type" value="Genomic_DNA"/>
</dbReference>
<name>A0AAU8H9P0_9ACTN</name>
<dbReference type="RefSeq" id="WP_350932132.1">
    <property type="nucleotide sequence ID" value="NZ_CP157762.1"/>
</dbReference>
<keyword evidence="1" id="KW-1133">Transmembrane helix</keyword>
<dbReference type="EMBL" id="CP157762">
    <property type="protein sequence ID" value="XBP92547.1"/>
    <property type="molecule type" value="Genomic_DNA"/>
</dbReference>
<dbReference type="NCBIfam" id="NF038083">
    <property type="entry name" value="CU044_5270_fam"/>
    <property type="match status" value="1"/>
</dbReference>
<keyword evidence="1" id="KW-0472">Membrane</keyword>
<sequence length="311" mass="32627">MRDLDRKLSDGFSQALADLPTEAPAVGAVKLLAGNPAPGRRGLAGRRLVAGVAVATAVIAGVVVAPSVLPLGGDGPSSTAAAAVLNSTAEAAERAPAPPVPRPDQFVYFREVGSQRGCGLVYERWQAADGRRAGRVVRADGVKVPRPDWHGDPAGLPAQEGCRRMTLDEPITAESRGDWETPTPAFVAGLPTNPRALYERALREATAAGSEEKDQRTFDHLAALLSSGSLYLTPQLQATILRAMTLVHGIRKHGSETDALGRRGIAIGGPRSGDYRLILDPRSGQFLGTAGALAVVRTTSAVESITERPTR</sequence>
<evidence type="ECO:0000313" key="3">
    <source>
        <dbReference type="EMBL" id="XCH73244.1"/>
    </source>
</evidence>
<dbReference type="InterPro" id="IPR047789">
    <property type="entry name" value="CU044_5270-like"/>
</dbReference>
<protein>
    <submittedName>
        <fullName evidence="3">CU044_5270 family protein</fullName>
    </submittedName>
</protein>
<evidence type="ECO:0000313" key="2">
    <source>
        <dbReference type="EMBL" id="XBP92547.1"/>
    </source>
</evidence>
<accession>A0AAU8H9P0</accession>
<evidence type="ECO:0000256" key="1">
    <source>
        <dbReference type="SAM" id="Phobius"/>
    </source>
</evidence>
<organism evidence="3">
    <name type="scientific">Micromonospora sp. CCTCC AA 2012012</name>
    <dbReference type="NCBI Taxonomy" id="3111921"/>
    <lineage>
        <taxon>Bacteria</taxon>
        <taxon>Bacillati</taxon>
        <taxon>Actinomycetota</taxon>
        <taxon>Actinomycetes</taxon>
        <taxon>Micromonosporales</taxon>
        <taxon>Micromonosporaceae</taxon>
        <taxon>Micromonospora</taxon>
    </lineage>
</organism>
<dbReference type="AlphaFoldDB" id="A0AAU8H9P0"/>
<gene>
    <name evidence="3" type="ORF">ABUL08_23505</name>
    <name evidence="2" type="ORF">VK199_23430</name>
</gene>
<reference evidence="3" key="2">
    <citation type="submission" date="2024-06" db="EMBL/GenBank/DDBJ databases">
        <title>Micromonospora mangrovi CCTCC AA 2012012 genome sequences.</title>
        <authorList>
            <person name="Gao J."/>
        </authorList>
    </citation>
    <scope>NUCLEOTIDE SEQUENCE</scope>
    <source>
        <strain evidence="3">CCTCC AA 2012012</strain>
    </source>
</reference>
<keyword evidence="1" id="KW-0812">Transmembrane</keyword>
<reference evidence="2" key="1">
    <citation type="submission" date="2024-01" db="EMBL/GenBank/DDBJ databases">
        <title>The genome sequence of Micromonospora mangrovi CCTCC AA 2012012.</title>
        <authorList>
            <person name="Gao J."/>
        </authorList>
    </citation>
    <scope>NUCLEOTIDE SEQUENCE</scope>
    <source>
        <strain evidence="2">CCTCC AA 2012012</strain>
    </source>
</reference>
<proteinExistence type="predicted"/>
<feature type="transmembrane region" description="Helical" evidence="1">
    <location>
        <begin position="48"/>
        <end position="69"/>
    </location>
</feature>